<name>A0A9X9Q060_GULGU</name>
<gene>
    <name evidence="2" type="ORF">BN2614_LOCUS2</name>
</gene>
<comment type="caution">
    <text evidence="2">The sequence shown here is derived from an EMBL/GenBank/DDBJ whole genome shotgun (WGS) entry which is preliminary data.</text>
</comment>
<keyword evidence="3" id="KW-1185">Reference proteome</keyword>
<accession>A0A9X9Q060</accession>
<reference evidence="2 3" key="1">
    <citation type="submission" date="2018-10" db="EMBL/GenBank/DDBJ databases">
        <authorList>
            <person name="Ekblom R."/>
            <person name="Jareborg N."/>
        </authorList>
    </citation>
    <scope>NUCLEOTIDE SEQUENCE [LARGE SCALE GENOMIC DNA]</scope>
    <source>
        <tissue evidence="2">Muscle</tissue>
    </source>
</reference>
<protein>
    <submittedName>
        <fullName evidence="2">Uncharacterized protein</fullName>
    </submittedName>
</protein>
<proteinExistence type="predicted"/>
<evidence type="ECO:0000256" key="1">
    <source>
        <dbReference type="SAM" id="MobiDB-lite"/>
    </source>
</evidence>
<evidence type="ECO:0000313" key="2">
    <source>
        <dbReference type="EMBL" id="VCW84084.1"/>
    </source>
</evidence>
<dbReference type="AlphaFoldDB" id="A0A9X9Q060"/>
<dbReference type="Proteomes" id="UP000269945">
    <property type="component" value="Unassembled WGS sequence"/>
</dbReference>
<organism evidence="2 3">
    <name type="scientific">Gulo gulo</name>
    <name type="common">Wolverine</name>
    <name type="synonym">Gluton</name>
    <dbReference type="NCBI Taxonomy" id="48420"/>
    <lineage>
        <taxon>Eukaryota</taxon>
        <taxon>Metazoa</taxon>
        <taxon>Chordata</taxon>
        <taxon>Craniata</taxon>
        <taxon>Vertebrata</taxon>
        <taxon>Euteleostomi</taxon>
        <taxon>Mammalia</taxon>
        <taxon>Eutheria</taxon>
        <taxon>Laurasiatheria</taxon>
        <taxon>Carnivora</taxon>
        <taxon>Caniformia</taxon>
        <taxon>Musteloidea</taxon>
        <taxon>Mustelidae</taxon>
        <taxon>Guloninae</taxon>
        <taxon>Gulo</taxon>
    </lineage>
</organism>
<feature type="non-terminal residue" evidence="2">
    <location>
        <position position="1"/>
    </location>
</feature>
<feature type="region of interest" description="Disordered" evidence="1">
    <location>
        <begin position="101"/>
        <end position="120"/>
    </location>
</feature>
<sequence>PWPSSTKTECVSSQDFLSGSPSNTATAITSLYKEAWRPISEILTLEFRLALSYAIGMHWLGLKISELLVEISSTSCVEEFPHHKTLEPPWPRLSTVSPNIATSAETSSSVQTDLQPFWKP</sequence>
<dbReference type="EMBL" id="CYRY02013478">
    <property type="protein sequence ID" value="VCW84084.1"/>
    <property type="molecule type" value="Genomic_DNA"/>
</dbReference>
<feature type="compositionally biased region" description="Polar residues" evidence="1">
    <location>
        <begin position="101"/>
        <end position="114"/>
    </location>
</feature>
<evidence type="ECO:0000313" key="3">
    <source>
        <dbReference type="Proteomes" id="UP000269945"/>
    </source>
</evidence>